<proteinExistence type="predicted"/>
<evidence type="ECO:0000256" key="1">
    <source>
        <dbReference type="SAM" id="MobiDB-lite"/>
    </source>
</evidence>
<dbReference type="AlphaFoldDB" id="A0ABD2K0F7"/>
<feature type="compositionally biased region" description="Acidic residues" evidence="1">
    <location>
        <begin position="157"/>
        <end position="166"/>
    </location>
</feature>
<feature type="compositionally biased region" description="Pro residues" evidence="1">
    <location>
        <begin position="176"/>
        <end position="188"/>
    </location>
</feature>
<dbReference type="Proteomes" id="UP001620645">
    <property type="component" value="Unassembled WGS sequence"/>
</dbReference>
<protein>
    <submittedName>
        <fullName evidence="2">Uncharacterized protein</fullName>
    </submittedName>
</protein>
<gene>
    <name evidence="2" type="ORF">niasHS_004341</name>
</gene>
<name>A0ABD2K0F7_HETSC</name>
<evidence type="ECO:0000313" key="2">
    <source>
        <dbReference type="EMBL" id="KAL3096375.1"/>
    </source>
</evidence>
<dbReference type="EMBL" id="JBICCN010000070">
    <property type="protein sequence ID" value="KAL3096375.1"/>
    <property type="molecule type" value="Genomic_DNA"/>
</dbReference>
<feature type="region of interest" description="Disordered" evidence="1">
    <location>
        <begin position="143"/>
        <end position="188"/>
    </location>
</feature>
<sequence length="404" mass="43188">MGQADMVMGRVIGIVVLCGPFTTVSGTHSGFDVRLMFDHDNIHQEMAVHCWGGVPCPRLRQTTFSVGANHASSSSNTPIIVEAVEQQQHRCGRQHRSKCPSFCSRHHCTFSHPSTGHHRNMPIHIGPNRTPAAAAANQTCAWQKNGSGGAQRVVDAEHDDDDEEGTSETAGLSTARPPPPSLTPVGRPLPPPSSFVVVFLQRISPKAGPSVGSSFVRHLPRGPGASRARLSATRRERRQRARSSATDVAATPAQAIVVVVVAVSASLVLLPMQPKRTSSPLTTGGHAAVFCARIDDTRKIEAGAAEMINPRTMSHSRWADRTEWLISTALQNAGQLPSSVQGQRCEAAENGQQQTSVVVFPHRLARVGRGQRGADRLPAFFASQMLCAKKQCGGAFVISAAVTL</sequence>
<organism evidence="2 3">
    <name type="scientific">Heterodera schachtii</name>
    <name type="common">Sugarbeet cyst nematode worm</name>
    <name type="synonym">Tylenchus schachtii</name>
    <dbReference type="NCBI Taxonomy" id="97005"/>
    <lineage>
        <taxon>Eukaryota</taxon>
        <taxon>Metazoa</taxon>
        <taxon>Ecdysozoa</taxon>
        <taxon>Nematoda</taxon>
        <taxon>Chromadorea</taxon>
        <taxon>Rhabditida</taxon>
        <taxon>Tylenchina</taxon>
        <taxon>Tylenchomorpha</taxon>
        <taxon>Tylenchoidea</taxon>
        <taxon>Heteroderidae</taxon>
        <taxon>Heteroderinae</taxon>
        <taxon>Heterodera</taxon>
    </lineage>
</organism>
<reference evidence="2 3" key="1">
    <citation type="submission" date="2024-10" db="EMBL/GenBank/DDBJ databases">
        <authorList>
            <person name="Kim D."/>
        </authorList>
    </citation>
    <scope>NUCLEOTIDE SEQUENCE [LARGE SCALE GENOMIC DNA]</scope>
    <source>
        <strain evidence="2">Taebaek</strain>
    </source>
</reference>
<feature type="region of interest" description="Disordered" evidence="1">
    <location>
        <begin position="210"/>
        <end position="246"/>
    </location>
</feature>
<evidence type="ECO:0000313" key="3">
    <source>
        <dbReference type="Proteomes" id="UP001620645"/>
    </source>
</evidence>
<accession>A0ABD2K0F7</accession>
<keyword evidence="3" id="KW-1185">Reference proteome</keyword>
<comment type="caution">
    <text evidence="2">The sequence shown here is derived from an EMBL/GenBank/DDBJ whole genome shotgun (WGS) entry which is preliminary data.</text>
</comment>